<dbReference type="InterPro" id="IPR045582">
    <property type="entry name" value="Trehalase-like_N"/>
</dbReference>
<dbReference type="OrthoDB" id="3902805at2"/>
<dbReference type="InterPro" id="IPR011613">
    <property type="entry name" value="GH15-like"/>
</dbReference>
<evidence type="ECO:0000259" key="1">
    <source>
        <dbReference type="Pfam" id="PF00723"/>
    </source>
</evidence>
<dbReference type="STRING" id="47854.GA0070603_1182"/>
<name>A0A1C6UBM1_9ACTN</name>
<dbReference type="RefSeq" id="WP_091308288.1">
    <property type="nucleotide sequence ID" value="NZ_FMIB01000002.1"/>
</dbReference>
<dbReference type="GO" id="GO:0004553">
    <property type="term" value="F:hydrolase activity, hydrolyzing O-glycosyl compounds"/>
    <property type="evidence" value="ECO:0007669"/>
    <property type="project" value="UniProtKB-ARBA"/>
</dbReference>
<reference evidence="4" key="1">
    <citation type="submission" date="2016-06" db="EMBL/GenBank/DDBJ databases">
        <authorList>
            <person name="Varghese N."/>
            <person name="Submissions Spin"/>
        </authorList>
    </citation>
    <scope>NUCLEOTIDE SEQUENCE [LARGE SCALE GENOMIC DNA]</scope>
    <source>
        <strain evidence="4">DSM 44151</strain>
    </source>
</reference>
<evidence type="ECO:0000259" key="2">
    <source>
        <dbReference type="Pfam" id="PF19291"/>
    </source>
</evidence>
<evidence type="ECO:0000313" key="3">
    <source>
        <dbReference type="EMBL" id="SCL51354.1"/>
    </source>
</evidence>
<dbReference type="SUPFAM" id="SSF48208">
    <property type="entry name" value="Six-hairpin glycosidases"/>
    <property type="match status" value="1"/>
</dbReference>
<keyword evidence="4" id="KW-1185">Reference proteome</keyword>
<dbReference type="PANTHER" id="PTHR31616">
    <property type="entry name" value="TREHALASE"/>
    <property type="match status" value="1"/>
</dbReference>
<dbReference type="InterPro" id="IPR008928">
    <property type="entry name" value="6-hairpin_glycosidase_sf"/>
</dbReference>
<proteinExistence type="predicted"/>
<dbReference type="Gene3D" id="1.50.10.10">
    <property type="match status" value="1"/>
</dbReference>
<dbReference type="AlphaFoldDB" id="A0A1C6UBM1"/>
<feature type="domain" description="GH15-like" evidence="1">
    <location>
        <begin position="233"/>
        <end position="595"/>
    </location>
</feature>
<dbReference type="InterPro" id="IPR012341">
    <property type="entry name" value="6hp_glycosidase-like_sf"/>
</dbReference>
<organism evidence="3 4">
    <name type="scientific">Micromonospora chersina</name>
    <dbReference type="NCBI Taxonomy" id="47854"/>
    <lineage>
        <taxon>Bacteria</taxon>
        <taxon>Bacillati</taxon>
        <taxon>Actinomycetota</taxon>
        <taxon>Actinomycetes</taxon>
        <taxon>Micromonosporales</taxon>
        <taxon>Micromonosporaceae</taxon>
        <taxon>Micromonospora</taxon>
    </lineage>
</organism>
<protein>
    <submittedName>
        <fullName evidence="3">Glucoamylase (Glucan-1,4-alpha-glucosidase), GH15 family</fullName>
    </submittedName>
</protein>
<dbReference type="GeneID" id="43277850"/>
<dbReference type="Proteomes" id="UP000198605">
    <property type="component" value="Unassembled WGS sequence"/>
</dbReference>
<feature type="domain" description="Trehalase-like N-terminal" evidence="2">
    <location>
        <begin position="12"/>
        <end position="158"/>
    </location>
</feature>
<dbReference type="Pfam" id="PF00723">
    <property type="entry name" value="Glyco_hydro_15"/>
    <property type="match status" value="1"/>
</dbReference>
<dbReference type="EMBL" id="FMIB01000002">
    <property type="protein sequence ID" value="SCL51354.1"/>
    <property type="molecule type" value="Genomic_DNA"/>
</dbReference>
<gene>
    <name evidence="3" type="ORF">GA0070603_1182</name>
</gene>
<accession>A0A1C6UBM1</accession>
<sequence length="606" mass="66457">MTDGTDLAPARRPAPIRDYGLLGDTRTAALVADDGGIDWLCVPRFDGEPLFGRLVGGPEAGTFRVGPARPATVVDRRYRQHTATLETTWAVGGGSLTLTEGMVTEVKGRLLPTTLLVRRLSAEHEAVEAVVEFDPRLGALHRRPRIHHRRQALVCSWGSVAVSLSSAPELAIETGRATPITVRPGNPVTLVLAVAHREPLIHVEPAAAWDLLVEDENRWRDWTTEIDESLPFREAVVRSLLTMRLLTYSPSQAPVAAPTTSLPEDPGGMRNWDYRYVWPRDASIGVSAFLGVGKAREAHGFLAWLLHASRLQRPRLPALLTLHGRHVPAERDLPGWPGYLASVPVRIGNGAAGQHQLDGYGWVVDAAWAFAQAGQRLYSETWRAVRGFADVVARCWQEPDAGIWEVREPAQHVHSKLMGWLALDRALRIADTHPLPDRQRRRWQEARDAIAAEVRTRGFDPEAGCYVRGYGTPDLDAALLVLPLLDLDSADSPRVRGTIDAVRDRLSAGGPLLYRYPPGRDGFPGGEGAFLPCSFWLVQALARTGRRREAVELFQTLLDHASPLGLYAEEMDPATGAHLGNYPQTLTHAALVQAALAIRDAPPAAR</sequence>
<dbReference type="Pfam" id="PF19291">
    <property type="entry name" value="TREH_N"/>
    <property type="match status" value="1"/>
</dbReference>
<dbReference type="GO" id="GO:0005975">
    <property type="term" value="P:carbohydrate metabolic process"/>
    <property type="evidence" value="ECO:0007669"/>
    <property type="project" value="InterPro"/>
</dbReference>
<evidence type="ECO:0000313" key="4">
    <source>
        <dbReference type="Proteomes" id="UP000198605"/>
    </source>
</evidence>
<dbReference type="PANTHER" id="PTHR31616:SF0">
    <property type="entry name" value="GLUCAN 1,4-ALPHA-GLUCOSIDASE"/>
    <property type="match status" value="1"/>
</dbReference>